<name>A0ACC5RLY2_ENTAG</name>
<sequence length="63" mass="7556">MTLMDGVQIVILLLLVLLLLKPFYSRWLPKKWRGILHRVLPPRALKYEGTWRRKSPDSETKKR</sequence>
<comment type="caution">
    <text evidence="1">The sequence shown here is derived from an EMBL/GenBank/DDBJ whole genome shotgun (WGS) entry which is preliminary data.</text>
</comment>
<evidence type="ECO:0000313" key="2">
    <source>
        <dbReference type="Proteomes" id="UP000633731"/>
    </source>
</evidence>
<proteinExistence type="predicted"/>
<evidence type="ECO:0000313" key="1">
    <source>
        <dbReference type="EMBL" id="MBK4725716.1"/>
    </source>
</evidence>
<keyword evidence="2" id="KW-1185">Reference proteome</keyword>
<protein>
    <submittedName>
        <fullName evidence="1">Cellulose biosynthesis protein BcsF</fullName>
    </submittedName>
</protein>
<dbReference type="Proteomes" id="UP000633731">
    <property type="component" value="Unassembled WGS sequence"/>
</dbReference>
<dbReference type="EMBL" id="JAEOXF010000005">
    <property type="protein sequence ID" value="MBK4725716.1"/>
    <property type="molecule type" value="Genomic_DNA"/>
</dbReference>
<reference evidence="1" key="1">
    <citation type="submission" date="2021-01" db="EMBL/GenBank/DDBJ databases">
        <title>Draft genome of Pantoea agglomerans Eh 335.</title>
        <authorList>
            <person name="Emsley S.A."/>
            <person name="Oline D.K."/>
            <person name="Saw J.H."/>
            <person name="Ushijima B."/>
            <person name="Videau P."/>
            <person name="Koyack M.J."/>
        </authorList>
    </citation>
    <scope>NUCLEOTIDE SEQUENCE</scope>
    <source>
        <strain evidence="1">Eh 335</strain>
    </source>
</reference>
<accession>A0ACC5RLY2</accession>
<gene>
    <name evidence="1" type="primary">bcsF</name>
    <name evidence="1" type="ORF">JJL49_10795</name>
</gene>
<organism evidence="1 2">
    <name type="scientific">Enterobacter agglomerans</name>
    <name type="common">Erwinia herbicola</name>
    <name type="synonym">Pantoea agglomerans</name>
    <dbReference type="NCBI Taxonomy" id="549"/>
    <lineage>
        <taxon>Bacteria</taxon>
        <taxon>Pseudomonadati</taxon>
        <taxon>Pseudomonadota</taxon>
        <taxon>Gammaproteobacteria</taxon>
        <taxon>Enterobacterales</taxon>
        <taxon>Erwiniaceae</taxon>
        <taxon>Pantoea</taxon>
        <taxon>Pantoea agglomerans group</taxon>
    </lineage>
</organism>